<accession>A0ABV5KP98</accession>
<evidence type="ECO:0000313" key="7">
    <source>
        <dbReference type="Proteomes" id="UP001589747"/>
    </source>
</evidence>
<keyword evidence="6" id="KW-0966">Cell projection</keyword>
<evidence type="ECO:0000256" key="4">
    <source>
        <dbReference type="HAMAP-Rule" id="MF_01185"/>
    </source>
</evidence>
<dbReference type="HAMAP" id="MF_01185">
    <property type="entry name" value="FliW"/>
    <property type="match status" value="1"/>
</dbReference>
<comment type="caution">
    <text evidence="6">The sequence shown here is derived from an EMBL/GenBank/DDBJ whole genome shotgun (WGS) entry which is preliminary data.</text>
</comment>
<evidence type="ECO:0000256" key="2">
    <source>
        <dbReference type="ARBA" id="ARBA00022795"/>
    </source>
</evidence>
<keyword evidence="6" id="KW-0969">Cilium</keyword>
<dbReference type="Pfam" id="PF02623">
    <property type="entry name" value="FliW"/>
    <property type="match status" value="1"/>
</dbReference>
<proteinExistence type="inferred from homology"/>
<comment type="subcellular location">
    <subcellularLocation>
        <location evidence="4">Cytoplasm</location>
    </subcellularLocation>
</comment>
<dbReference type="RefSeq" id="WP_377494916.1">
    <property type="nucleotide sequence ID" value="NZ_JBHMDO010000022.1"/>
</dbReference>
<comment type="function">
    <text evidence="4">Acts as an anti-CsrA protein, binds CsrA and prevents it from repressing translation of its target genes, one of which is flagellin. Binds to flagellin and participates in the assembly of the flagellum.</text>
</comment>
<protein>
    <recommendedName>
        <fullName evidence="4">Flagellar assembly factor FliW</fullName>
    </recommendedName>
</protein>
<sequence>MQVAAKRLGNVKVTGSRELAFDQGLPGFEDHLRFALLDLEIDLPIKLLQSLSDPDISLLVGDPFYFYPDYEWELPEHIQQELHISDVSDVEIWSVIILPAVASESTINLLAPIIMNRTKLSARQIILHGSSYSNRHPLMRPEGGAGNQGQGES</sequence>
<name>A0ABV5KP98_9BACL</name>
<evidence type="ECO:0000313" key="6">
    <source>
        <dbReference type="EMBL" id="MFB9327053.1"/>
    </source>
</evidence>
<organism evidence="6 7">
    <name type="scientific">Paenibacillus aurantiacus</name>
    <dbReference type="NCBI Taxonomy" id="1936118"/>
    <lineage>
        <taxon>Bacteria</taxon>
        <taxon>Bacillati</taxon>
        <taxon>Bacillota</taxon>
        <taxon>Bacilli</taxon>
        <taxon>Bacillales</taxon>
        <taxon>Paenibacillaceae</taxon>
        <taxon>Paenibacillus</taxon>
    </lineage>
</organism>
<feature type="region of interest" description="Disordered" evidence="5">
    <location>
        <begin position="133"/>
        <end position="153"/>
    </location>
</feature>
<keyword evidence="7" id="KW-1185">Reference proteome</keyword>
<evidence type="ECO:0000256" key="5">
    <source>
        <dbReference type="SAM" id="MobiDB-lite"/>
    </source>
</evidence>
<dbReference type="InterPro" id="IPR003775">
    <property type="entry name" value="Flagellar_assembly_factor_FliW"/>
</dbReference>
<keyword evidence="6" id="KW-0282">Flagellum</keyword>
<dbReference type="SUPFAM" id="SSF141457">
    <property type="entry name" value="BH3618-like"/>
    <property type="match status" value="1"/>
</dbReference>
<comment type="subunit">
    <text evidence="4">Interacts with translational regulator CsrA and flagellin(s).</text>
</comment>
<dbReference type="EMBL" id="JBHMDO010000022">
    <property type="protein sequence ID" value="MFB9327053.1"/>
    <property type="molecule type" value="Genomic_DNA"/>
</dbReference>
<dbReference type="PANTHER" id="PTHR39190:SF1">
    <property type="entry name" value="FLAGELLAR ASSEMBLY FACTOR FLIW"/>
    <property type="match status" value="1"/>
</dbReference>
<comment type="similarity">
    <text evidence="4">Belongs to the FliW family.</text>
</comment>
<keyword evidence="1 4" id="KW-0963">Cytoplasm</keyword>
<dbReference type="Gene3D" id="2.30.290.10">
    <property type="entry name" value="BH3618-like"/>
    <property type="match status" value="1"/>
</dbReference>
<keyword evidence="4" id="KW-0143">Chaperone</keyword>
<gene>
    <name evidence="4" type="primary">fliW</name>
    <name evidence="6" type="ORF">ACFFSY_14080</name>
</gene>
<dbReference type="InterPro" id="IPR024046">
    <property type="entry name" value="Flagellar_assmbl_FliW_dom_sf"/>
</dbReference>
<dbReference type="PANTHER" id="PTHR39190">
    <property type="entry name" value="FLAGELLAR ASSEMBLY FACTOR FLIW"/>
    <property type="match status" value="1"/>
</dbReference>
<keyword evidence="3 4" id="KW-0810">Translation regulation</keyword>
<keyword evidence="2 4" id="KW-1005">Bacterial flagellum biogenesis</keyword>
<evidence type="ECO:0000256" key="3">
    <source>
        <dbReference type="ARBA" id="ARBA00022845"/>
    </source>
</evidence>
<evidence type="ECO:0000256" key="1">
    <source>
        <dbReference type="ARBA" id="ARBA00022490"/>
    </source>
</evidence>
<reference evidence="6 7" key="1">
    <citation type="submission" date="2024-09" db="EMBL/GenBank/DDBJ databases">
        <authorList>
            <person name="Sun Q."/>
            <person name="Mori K."/>
        </authorList>
    </citation>
    <scope>NUCLEOTIDE SEQUENCE [LARGE SCALE GENOMIC DNA]</scope>
    <source>
        <strain evidence="6 7">TISTR 2452</strain>
    </source>
</reference>
<feature type="compositionally biased region" description="Gly residues" evidence="5">
    <location>
        <begin position="143"/>
        <end position="153"/>
    </location>
</feature>
<dbReference type="Proteomes" id="UP001589747">
    <property type="component" value="Unassembled WGS sequence"/>
</dbReference>